<dbReference type="OrthoDB" id="10427066at2759"/>
<reference evidence="1" key="1">
    <citation type="submission" date="2020-05" db="EMBL/GenBank/DDBJ databases">
        <authorList>
            <person name="Rincon C."/>
            <person name="Sanders R I."/>
            <person name="Robbins C."/>
            <person name="Chaturvedi A."/>
        </authorList>
    </citation>
    <scope>NUCLEOTIDE SEQUENCE</scope>
    <source>
        <strain evidence="1">CHB12</strain>
    </source>
</reference>
<proteinExistence type="predicted"/>
<dbReference type="AlphaFoldDB" id="A0A916DXT4"/>
<dbReference type="VEuPathDB" id="FungiDB:RhiirFUN_017816"/>
<dbReference type="Proteomes" id="UP000684084">
    <property type="component" value="Unassembled WGS sequence"/>
</dbReference>
<accession>A0A916DXT4</accession>
<organism evidence="1 2">
    <name type="scientific">Rhizophagus irregularis</name>
    <dbReference type="NCBI Taxonomy" id="588596"/>
    <lineage>
        <taxon>Eukaryota</taxon>
        <taxon>Fungi</taxon>
        <taxon>Fungi incertae sedis</taxon>
        <taxon>Mucoromycota</taxon>
        <taxon>Glomeromycotina</taxon>
        <taxon>Glomeromycetes</taxon>
        <taxon>Glomerales</taxon>
        <taxon>Glomeraceae</taxon>
        <taxon>Rhizophagus</taxon>
    </lineage>
</organism>
<evidence type="ECO:0000313" key="2">
    <source>
        <dbReference type="Proteomes" id="UP000684084"/>
    </source>
</evidence>
<name>A0A916DXT4_9GLOM</name>
<protein>
    <submittedName>
        <fullName evidence="1">Uncharacterized protein</fullName>
    </submittedName>
</protein>
<evidence type="ECO:0000313" key="1">
    <source>
        <dbReference type="EMBL" id="CAB5296076.1"/>
    </source>
</evidence>
<gene>
    <name evidence="1" type="ORF">CHRIB12_LOCUS473</name>
</gene>
<comment type="caution">
    <text evidence="1">The sequence shown here is derived from an EMBL/GenBank/DDBJ whole genome shotgun (WGS) entry which is preliminary data.</text>
</comment>
<dbReference type="EMBL" id="CAGKOT010000001">
    <property type="protein sequence ID" value="CAB5296076.1"/>
    <property type="molecule type" value="Genomic_DNA"/>
</dbReference>
<sequence>MRNALLFVTIYQGPVGVYLYQRDSSLWIGISETLHGIGETLSRIGETLSWYRRNPFTYRRDPSLCIGIGWDIWSNIGWRGHLDGIGWDFWIGIISWKLGFLNK</sequence>